<dbReference type="KEGG" id="tet:TTHERM_000986279"/>
<proteinExistence type="predicted"/>
<evidence type="ECO:0000313" key="1">
    <source>
        <dbReference type="EMBL" id="EWS75442.1"/>
    </source>
</evidence>
<organism evidence="1 2">
    <name type="scientific">Tetrahymena thermophila (strain SB210)</name>
    <dbReference type="NCBI Taxonomy" id="312017"/>
    <lineage>
        <taxon>Eukaryota</taxon>
        <taxon>Sar</taxon>
        <taxon>Alveolata</taxon>
        <taxon>Ciliophora</taxon>
        <taxon>Intramacronucleata</taxon>
        <taxon>Oligohymenophorea</taxon>
        <taxon>Hymenostomatida</taxon>
        <taxon>Tetrahymenina</taxon>
        <taxon>Tetrahymenidae</taxon>
        <taxon>Tetrahymena</taxon>
    </lineage>
</organism>
<keyword evidence="2" id="KW-1185">Reference proteome</keyword>
<dbReference type="AlphaFoldDB" id="W7XD67"/>
<protein>
    <submittedName>
        <fullName evidence="1">Uncharacterized protein</fullName>
    </submittedName>
</protein>
<dbReference type="RefSeq" id="XP_012652027.1">
    <property type="nucleotide sequence ID" value="XM_012796573.1"/>
</dbReference>
<dbReference type="EMBL" id="GG662768">
    <property type="protein sequence ID" value="EWS75442.1"/>
    <property type="molecule type" value="Genomic_DNA"/>
</dbReference>
<name>W7XD67_TETTS</name>
<dbReference type="InParanoid" id="W7XD67"/>
<gene>
    <name evidence="1" type="ORF">TTHERM_000986279</name>
</gene>
<dbReference type="Proteomes" id="UP000009168">
    <property type="component" value="Unassembled WGS sequence"/>
</dbReference>
<dbReference type="GeneID" id="24441301"/>
<sequence>MVEFQDQNKVQVKISSFIDNYKISDILLASFNYQSIPCFEFLQQFRYRRSIFRKRHKYQ</sequence>
<accession>W7XD67</accession>
<evidence type="ECO:0000313" key="2">
    <source>
        <dbReference type="Proteomes" id="UP000009168"/>
    </source>
</evidence>
<reference evidence="2" key="1">
    <citation type="journal article" date="2006" name="PLoS Biol.">
        <title>Macronuclear genome sequence of the ciliate Tetrahymena thermophila, a model eukaryote.</title>
        <authorList>
            <person name="Eisen J.A."/>
            <person name="Coyne R.S."/>
            <person name="Wu M."/>
            <person name="Wu D."/>
            <person name="Thiagarajan M."/>
            <person name="Wortman J.R."/>
            <person name="Badger J.H."/>
            <person name="Ren Q."/>
            <person name="Amedeo P."/>
            <person name="Jones K.M."/>
            <person name="Tallon L.J."/>
            <person name="Delcher A.L."/>
            <person name="Salzberg S.L."/>
            <person name="Silva J.C."/>
            <person name="Haas B.J."/>
            <person name="Majoros W.H."/>
            <person name="Farzad M."/>
            <person name="Carlton J.M."/>
            <person name="Smith R.K. Jr."/>
            <person name="Garg J."/>
            <person name="Pearlman R.E."/>
            <person name="Karrer K.M."/>
            <person name="Sun L."/>
            <person name="Manning G."/>
            <person name="Elde N.C."/>
            <person name="Turkewitz A.P."/>
            <person name="Asai D.J."/>
            <person name="Wilkes D.E."/>
            <person name="Wang Y."/>
            <person name="Cai H."/>
            <person name="Collins K."/>
            <person name="Stewart B.A."/>
            <person name="Lee S.R."/>
            <person name="Wilamowska K."/>
            <person name="Weinberg Z."/>
            <person name="Ruzzo W.L."/>
            <person name="Wloga D."/>
            <person name="Gaertig J."/>
            <person name="Frankel J."/>
            <person name="Tsao C.-C."/>
            <person name="Gorovsky M.A."/>
            <person name="Keeling P.J."/>
            <person name="Waller R.F."/>
            <person name="Patron N.J."/>
            <person name="Cherry J.M."/>
            <person name="Stover N.A."/>
            <person name="Krieger C.J."/>
            <person name="del Toro C."/>
            <person name="Ryder H.F."/>
            <person name="Williamson S.C."/>
            <person name="Barbeau R.A."/>
            <person name="Hamilton E.P."/>
            <person name="Orias E."/>
        </authorList>
    </citation>
    <scope>NUCLEOTIDE SEQUENCE [LARGE SCALE GENOMIC DNA]</scope>
    <source>
        <strain evidence="2">SB210</strain>
    </source>
</reference>